<dbReference type="Gene3D" id="1.10.510.10">
    <property type="entry name" value="Transferase(Phosphotransferase) domain 1"/>
    <property type="match status" value="1"/>
</dbReference>
<dbReference type="GO" id="GO:0009506">
    <property type="term" value="C:plasmodesma"/>
    <property type="evidence" value="ECO:0007669"/>
    <property type="project" value="TreeGrafter"/>
</dbReference>
<feature type="compositionally biased region" description="Acidic residues" evidence="1">
    <location>
        <begin position="14"/>
        <end position="37"/>
    </location>
</feature>
<reference evidence="3" key="1">
    <citation type="journal article" date="2023" name="bioRxiv">
        <title>Improved chromosome-level genome assembly for marigold (Tagetes erecta).</title>
        <authorList>
            <person name="Jiang F."/>
            <person name="Yuan L."/>
            <person name="Wang S."/>
            <person name="Wang H."/>
            <person name="Xu D."/>
            <person name="Wang A."/>
            <person name="Fan W."/>
        </authorList>
    </citation>
    <scope>NUCLEOTIDE SEQUENCE</scope>
    <source>
        <strain evidence="3">WSJ</strain>
        <tissue evidence="3">Leaf</tissue>
    </source>
</reference>
<name>A0AAD8KK16_TARER</name>
<dbReference type="SUPFAM" id="SSF56112">
    <property type="entry name" value="Protein kinase-like (PK-like)"/>
    <property type="match status" value="1"/>
</dbReference>
<dbReference type="GO" id="GO:0005886">
    <property type="term" value="C:plasma membrane"/>
    <property type="evidence" value="ECO:0007669"/>
    <property type="project" value="TreeGrafter"/>
</dbReference>
<dbReference type="InterPro" id="IPR011009">
    <property type="entry name" value="Kinase-like_dom_sf"/>
</dbReference>
<evidence type="ECO:0000259" key="2">
    <source>
        <dbReference type="PROSITE" id="PS50011"/>
    </source>
</evidence>
<dbReference type="Gene3D" id="3.30.200.20">
    <property type="entry name" value="Phosphorylase Kinase, domain 1"/>
    <property type="match status" value="1"/>
</dbReference>
<comment type="caution">
    <text evidence="3">The sequence shown here is derived from an EMBL/GenBank/DDBJ whole genome shotgun (WGS) entry which is preliminary data.</text>
</comment>
<dbReference type="EMBL" id="JAUHHV010000005">
    <property type="protein sequence ID" value="KAK1422826.1"/>
    <property type="molecule type" value="Genomic_DNA"/>
</dbReference>
<evidence type="ECO:0000313" key="3">
    <source>
        <dbReference type="EMBL" id="KAK1422826.1"/>
    </source>
</evidence>
<evidence type="ECO:0000313" key="4">
    <source>
        <dbReference type="Proteomes" id="UP001229421"/>
    </source>
</evidence>
<dbReference type="PANTHER" id="PTHR27003">
    <property type="entry name" value="OS07G0166700 PROTEIN"/>
    <property type="match status" value="1"/>
</dbReference>
<feature type="domain" description="Protein kinase" evidence="2">
    <location>
        <begin position="67"/>
        <end position="338"/>
    </location>
</feature>
<dbReference type="InterPro" id="IPR000719">
    <property type="entry name" value="Prot_kinase_dom"/>
</dbReference>
<sequence>MLSSRMAWVGLDFSETDLDGDGGSGGDDDEDEEDDDGELAKALDFQKNSKDNLYTSLKEIKLGTNNFSDCNCVGEGRLWKLYKGEFRHVNGFAKRWDSMSRQGYCQFLRELEVLVTHNHKNIIGLLGYCNEENEKNIIYEYACNGRLSEHLCDPRLTWLKRLKICIGIAEGLDFLHTCGGEHEFLVKHRDIKSGSIFLDSDFNAKISNFELSCNLHECDTTEHVSESLGYVDPAYEYWHYIGKESDIYSLGVILIEMLCGRLAWEKGCEDHSQSLGPLAVRRYKKNGNLDGMIFEGIKGQIVAESLIAFQSIAFHCLEVARERRPEPSDVVTQLERALKFQEGYEIWETKLPVDYKEIIRVSKTPTTYNCIEMKKDLYDMFTKGILLHDGKVLFSFGVNGERNELVSARKFSYINRTSHKWRYVPESRRSVKHEDTAKLKQDEEQAFKSKSLTDKLWWSMWQSSKGQKLLLPAKKVVNNSSNVAITSRFNIFRAFVS</sequence>
<dbReference type="PANTHER" id="PTHR27003:SF471">
    <property type="entry name" value="VASCULAR ENDOTHELIAL GROWTH FACTOR RECEPTOR 2 (VEGFR2)-RELATED"/>
    <property type="match status" value="1"/>
</dbReference>
<dbReference type="GO" id="GO:0005524">
    <property type="term" value="F:ATP binding"/>
    <property type="evidence" value="ECO:0007669"/>
    <property type="project" value="InterPro"/>
</dbReference>
<proteinExistence type="predicted"/>
<dbReference type="InterPro" id="IPR045272">
    <property type="entry name" value="ANXUR1/2-like"/>
</dbReference>
<dbReference type="GO" id="GO:0004714">
    <property type="term" value="F:transmembrane receptor protein tyrosine kinase activity"/>
    <property type="evidence" value="ECO:0007669"/>
    <property type="project" value="InterPro"/>
</dbReference>
<feature type="region of interest" description="Disordered" evidence="1">
    <location>
        <begin position="13"/>
        <end position="38"/>
    </location>
</feature>
<evidence type="ECO:0000256" key="1">
    <source>
        <dbReference type="SAM" id="MobiDB-lite"/>
    </source>
</evidence>
<accession>A0AAD8KK16</accession>
<dbReference type="Pfam" id="PF00069">
    <property type="entry name" value="Pkinase"/>
    <property type="match status" value="1"/>
</dbReference>
<keyword evidence="4" id="KW-1185">Reference proteome</keyword>
<gene>
    <name evidence="3" type="ORF">QVD17_18115</name>
</gene>
<dbReference type="PROSITE" id="PS50011">
    <property type="entry name" value="PROTEIN_KINASE_DOM"/>
    <property type="match status" value="1"/>
</dbReference>
<dbReference type="AlphaFoldDB" id="A0AAD8KK16"/>
<dbReference type="Proteomes" id="UP001229421">
    <property type="component" value="Unassembled WGS sequence"/>
</dbReference>
<organism evidence="3 4">
    <name type="scientific">Tagetes erecta</name>
    <name type="common">African marigold</name>
    <dbReference type="NCBI Taxonomy" id="13708"/>
    <lineage>
        <taxon>Eukaryota</taxon>
        <taxon>Viridiplantae</taxon>
        <taxon>Streptophyta</taxon>
        <taxon>Embryophyta</taxon>
        <taxon>Tracheophyta</taxon>
        <taxon>Spermatophyta</taxon>
        <taxon>Magnoliopsida</taxon>
        <taxon>eudicotyledons</taxon>
        <taxon>Gunneridae</taxon>
        <taxon>Pentapetalae</taxon>
        <taxon>asterids</taxon>
        <taxon>campanulids</taxon>
        <taxon>Asterales</taxon>
        <taxon>Asteraceae</taxon>
        <taxon>Asteroideae</taxon>
        <taxon>Heliantheae alliance</taxon>
        <taxon>Tageteae</taxon>
        <taxon>Tagetes</taxon>
    </lineage>
</organism>
<protein>
    <recommendedName>
        <fullName evidence="2">Protein kinase domain-containing protein</fullName>
    </recommendedName>
</protein>